<proteinExistence type="predicted"/>
<evidence type="ECO:0000313" key="1">
    <source>
        <dbReference type="EMBL" id="KAF5819472.1"/>
    </source>
</evidence>
<keyword evidence="3" id="KW-1185">Reference proteome</keyword>
<reference evidence="1 3" key="1">
    <citation type="journal article" date="2017" name="Nature">
        <title>The sunflower genome provides insights into oil metabolism, flowering and Asterid evolution.</title>
        <authorList>
            <person name="Badouin H."/>
            <person name="Gouzy J."/>
            <person name="Grassa C.J."/>
            <person name="Murat F."/>
            <person name="Staton S.E."/>
            <person name="Cottret L."/>
            <person name="Lelandais-Briere C."/>
            <person name="Owens G.L."/>
            <person name="Carrere S."/>
            <person name="Mayjonade B."/>
            <person name="Legrand L."/>
            <person name="Gill N."/>
            <person name="Kane N.C."/>
            <person name="Bowers J.E."/>
            <person name="Hubner S."/>
            <person name="Bellec A."/>
            <person name="Berard A."/>
            <person name="Berges H."/>
            <person name="Blanchet N."/>
            <person name="Boniface M.C."/>
            <person name="Brunel D."/>
            <person name="Catrice O."/>
            <person name="Chaidir N."/>
            <person name="Claudel C."/>
            <person name="Donnadieu C."/>
            <person name="Faraut T."/>
            <person name="Fievet G."/>
            <person name="Helmstetter N."/>
            <person name="King M."/>
            <person name="Knapp S.J."/>
            <person name="Lai Z."/>
            <person name="Le Paslier M.C."/>
            <person name="Lippi Y."/>
            <person name="Lorenzon L."/>
            <person name="Mandel J.R."/>
            <person name="Marage G."/>
            <person name="Marchand G."/>
            <person name="Marquand E."/>
            <person name="Bret-Mestries E."/>
            <person name="Morien E."/>
            <person name="Nambeesan S."/>
            <person name="Nguyen T."/>
            <person name="Pegot-Espagnet P."/>
            <person name="Pouilly N."/>
            <person name="Raftis F."/>
            <person name="Sallet E."/>
            <person name="Schiex T."/>
            <person name="Thomas J."/>
            <person name="Vandecasteele C."/>
            <person name="Vares D."/>
            <person name="Vear F."/>
            <person name="Vautrin S."/>
            <person name="Crespi M."/>
            <person name="Mangin B."/>
            <person name="Burke J.M."/>
            <person name="Salse J."/>
            <person name="Munos S."/>
            <person name="Vincourt P."/>
            <person name="Rieseberg L.H."/>
            <person name="Langlade N.B."/>
        </authorList>
    </citation>
    <scope>NUCLEOTIDE SEQUENCE [LARGE SCALE GENOMIC DNA]</scope>
    <source>
        <strain evidence="3">cv. SF193</strain>
        <tissue evidence="1">Leaves</tissue>
    </source>
</reference>
<sequence length="68" mass="7456">MMLFGAMAVVGSGKIEASTVAALGFLHESVGYCLFSLEFSFVAFIQFLSVDQVPLQNHLEAFLFYVCL</sequence>
<accession>A0A251VK66</accession>
<evidence type="ECO:0000313" key="2">
    <source>
        <dbReference type="EMBL" id="OTG35091.1"/>
    </source>
</evidence>
<dbReference type="EMBL" id="MNCJ02000317">
    <property type="protein sequence ID" value="KAF5819472.1"/>
    <property type="molecule type" value="Genomic_DNA"/>
</dbReference>
<protein>
    <submittedName>
        <fullName evidence="2">Uncharacterized protein</fullName>
    </submittedName>
</protein>
<evidence type="ECO:0000313" key="3">
    <source>
        <dbReference type="Proteomes" id="UP000215914"/>
    </source>
</evidence>
<dbReference type="EMBL" id="CM007891">
    <property type="protein sequence ID" value="OTG35091.1"/>
    <property type="molecule type" value="Genomic_DNA"/>
</dbReference>
<name>A0A251VK66_HELAN</name>
<reference evidence="1" key="3">
    <citation type="submission" date="2020-06" db="EMBL/GenBank/DDBJ databases">
        <title>Helianthus annuus Genome sequencing and assembly Release 2.</title>
        <authorList>
            <person name="Gouzy J."/>
            <person name="Langlade N."/>
            <person name="Munos S."/>
        </authorList>
    </citation>
    <scope>NUCLEOTIDE SEQUENCE</scope>
    <source>
        <tissue evidence="1">Leaves</tissue>
    </source>
</reference>
<dbReference type="Proteomes" id="UP000215914">
    <property type="component" value="Chromosome 2"/>
</dbReference>
<reference evidence="2" key="2">
    <citation type="submission" date="2017-02" db="EMBL/GenBank/DDBJ databases">
        <title>Sunflower complete genome.</title>
        <authorList>
            <person name="Langlade N."/>
            <person name="Munos S."/>
        </authorList>
    </citation>
    <scope>NUCLEOTIDE SEQUENCE [LARGE SCALE GENOMIC DNA]</scope>
    <source>
        <tissue evidence="2">Leaves</tissue>
    </source>
</reference>
<dbReference type="Gramene" id="mRNA:HanXRQr2_Chr02g0077991">
    <property type="protein sequence ID" value="CDS:HanXRQr2_Chr02g0077991.1"/>
    <property type="gene ID" value="HanXRQr2_Chr02g0077991"/>
</dbReference>
<gene>
    <name evidence="2" type="ORF">HannXRQ_Chr02g0053041</name>
    <name evidence="1" type="ORF">HanXRQr2_Chr02g0077991</name>
</gene>
<organism evidence="2 3">
    <name type="scientific">Helianthus annuus</name>
    <name type="common">Common sunflower</name>
    <dbReference type="NCBI Taxonomy" id="4232"/>
    <lineage>
        <taxon>Eukaryota</taxon>
        <taxon>Viridiplantae</taxon>
        <taxon>Streptophyta</taxon>
        <taxon>Embryophyta</taxon>
        <taxon>Tracheophyta</taxon>
        <taxon>Spermatophyta</taxon>
        <taxon>Magnoliopsida</taxon>
        <taxon>eudicotyledons</taxon>
        <taxon>Gunneridae</taxon>
        <taxon>Pentapetalae</taxon>
        <taxon>asterids</taxon>
        <taxon>campanulids</taxon>
        <taxon>Asterales</taxon>
        <taxon>Asteraceae</taxon>
        <taxon>Asteroideae</taxon>
        <taxon>Heliantheae alliance</taxon>
        <taxon>Heliantheae</taxon>
        <taxon>Helianthus</taxon>
    </lineage>
</organism>
<dbReference type="AlphaFoldDB" id="A0A251VK66"/>
<dbReference type="InParanoid" id="A0A251VK66"/>